<sequence>MSSKGIQALCMGGLMVLVSVWPFHAAAEGGCPPGMYPIGGQGVQGCAPIPGASGASSQQLPAPPPRPTGRWHKTWGAMAIGRGGDTGVSKGKDSKREAEKVALAQCATWGADDCKVMLAYENQCAAIATPKASNTGSSFAGGPTVQSASDTAMKSCTKEGGLQCEIVYSDCSEPRFESF</sequence>
<organism evidence="4 5">
    <name type="scientific">Stenotrophomonas indicatrix</name>
    <dbReference type="NCBI Taxonomy" id="2045451"/>
    <lineage>
        <taxon>Bacteria</taxon>
        <taxon>Pseudomonadati</taxon>
        <taxon>Pseudomonadota</taxon>
        <taxon>Gammaproteobacteria</taxon>
        <taxon>Lysobacterales</taxon>
        <taxon>Lysobacteraceae</taxon>
        <taxon>Stenotrophomonas</taxon>
    </lineage>
</organism>
<name>A0A1W1GUF1_9GAMM</name>
<evidence type="ECO:0000259" key="3">
    <source>
        <dbReference type="Pfam" id="PF13827"/>
    </source>
</evidence>
<gene>
    <name evidence="4" type="ORF">SAMN04488690_0624</name>
</gene>
<evidence type="ECO:0000256" key="1">
    <source>
        <dbReference type="SAM" id="MobiDB-lite"/>
    </source>
</evidence>
<reference evidence="5" key="1">
    <citation type="submission" date="2016-10" db="EMBL/GenBank/DDBJ databases">
        <authorList>
            <person name="Varghese N."/>
        </authorList>
    </citation>
    <scope>NUCLEOTIDE SEQUENCE [LARGE SCALE GENOMIC DNA]</scope>
    <source>
        <strain evidence="5">92MFCol6.1</strain>
    </source>
</reference>
<evidence type="ECO:0000313" key="4">
    <source>
        <dbReference type="EMBL" id="SLM22945.1"/>
    </source>
</evidence>
<feature type="region of interest" description="Disordered" evidence="1">
    <location>
        <begin position="49"/>
        <end position="72"/>
    </location>
</feature>
<dbReference type="Pfam" id="PF13827">
    <property type="entry name" value="DUF4189"/>
    <property type="match status" value="1"/>
</dbReference>
<dbReference type="Proteomes" id="UP000191133">
    <property type="component" value="Unassembled WGS sequence"/>
</dbReference>
<dbReference type="AlphaFoldDB" id="A0A1W1GUF1"/>
<keyword evidence="2" id="KW-0732">Signal</keyword>
<dbReference type="InterPro" id="IPR025240">
    <property type="entry name" value="DUF4189"/>
</dbReference>
<protein>
    <recommendedName>
        <fullName evidence="3">DUF4189 domain-containing protein</fullName>
    </recommendedName>
</protein>
<accession>A0A1W1GUF1</accession>
<dbReference type="EMBL" id="FWEU01000001">
    <property type="protein sequence ID" value="SLM22945.1"/>
    <property type="molecule type" value="Genomic_DNA"/>
</dbReference>
<dbReference type="RefSeq" id="WP_306431521.1">
    <property type="nucleotide sequence ID" value="NZ_CP079106.1"/>
</dbReference>
<feature type="chain" id="PRO_5012235612" description="DUF4189 domain-containing protein" evidence="2">
    <location>
        <begin position="26"/>
        <end position="179"/>
    </location>
</feature>
<feature type="signal peptide" evidence="2">
    <location>
        <begin position="1"/>
        <end position="25"/>
    </location>
</feature>
<feature type="domain" description="DUF4189" evidence="3">
    <location>
        <begin position="75"/>
        <end position="171"/>
    </location>
</feature>
<evidence type="ECO:0000313" key="5">
    <source>
        <dbReference type="Proteomes" id="UP000191133"/>
    </source>
</evidence>
<proteinExistence type="predicted"/>
<evidence type="ECO:0000256" key="2">
    <source>
        <dbReference type="SAM" id="SignalP"/>
    </source>
</evidence>